<reference evidence="1" key="1">
    <citation type="submission" date="2021-06" db="EMBL/GenBank/DDBJ databases">
        <authorList>
            <person name="Kallberg Y."/>
            <person name="Tangrot J."/>
            <person name="Rosling A."/>
        </authorList>
    </citation>
    <scope>NUCLEOTIDE SEQUENCE</scope>
    <source>
        <strain evidence="1">BR232B</strain>
    </source>
</reference>
<dbReference type="AlphaFoldDB" id="A0A9N9ED40"/>
<dbReference type="EMBL" id="CAJVPI010005373">
    <property type="protein sequence ID" value="CAG8673657.1"/>
    <property type="molecule type" value="Genomic_DNA"/>
</dbReference>
<evidence type="ECO:0000313" key="1">
    <source>
        <dbReference type="EMBL" id="CAG8673657.1"/>
    </source>
</evidence>
<accession>A0A9N9ED40</accession>
<gene>
    <name evidence="1" type="ORF">PBRASI_LOCUS11439</name>
</gene>
<keyword evidence="2" id="KW-1185">Reference proteome</keyword>
<organism evidence="1 2">
    <name type="scientific">Paraglomus brasilianum</name>
    <dbReference type="NCBI Taxonomy" id="144538"/>
    <lineage>
        <taxon>Eukaryota</taxon>
        <taxon>Fungi</taxon>
        <taxon>Fungi incertae sedis</taxon>
        <taxon>Mucoromycota</taxon>
        <taxon>Glomeromycotina</taxon>
        <taxon>Glomeromycetes</taxon>
        <taxon>Paraglomerales</taxon>
        <taxon>Paraglomeraceae</taxon>
        <taxon>Paraglomus</taxon>
    </lineage>
</organism>
<protein>
    <submittedName>
        <fullName evidence="1">7551_t:CDS:1</fullName>
    </submittedName>
</protein>
<feature type="non-terminal residue" evidence="1">
    <location>
        <position position="42"/>
    </location>
</feature>
<proteinExistence type="predicted"/>
<dbReference type="Proteomes" id="UP000789739">
    <property type="component" value="Unassembled WGS sequence"/>
</dbReference>
<sequence>MSLIFTPDRFESQMNRLFSDAFKDFNVGRVSEGGVKWRPLID</sequence>
<name>A0A9N9ED40_9GLOM</name>
<comment type="caution">
    <text evidence="1">The sequence shown here is derived from an EMBL/GenBank/DDBJ whole genome shotgun (WGS) entry which is preliminary data.</text>
</comment>
<evidence type="ECO:0000313" key="2">
    <source>
        <dbReference type="Proteomes" id="UP000789739"/>
    </source>
</evidence>